<keyword evidence="7" id="KW-0256">Endoplasmic reticulum</keyword>
<keyword evidence="10" id="KW-0408">Iron</keyword>
<dbReference type="EMBL" id="CAJPVJ010008128">
    <property type="protein sequence ID" value="CAG2171722.1"/>
    <property type="molecule type" value="Genomic_DNA"/>
</dbReference>
<dbReference type="Gene3D" id="6.10.140.1460">
    <property type="match status" value="1"/>
</dbReference>
<dbReference type="Pfam" id="PF13640">
    <property type="entry name" value="2OG-FeII_Oxy_3"/>
    <property type="match status" value="1"/>
</dbReference>
<dbReference type="SMART" id="SM00702">
    <property type="entry name" value="P4Hc"/>
    <property type="match status" value="1"/>
</dbReference>
<dbReference type="InterPro" id="IPR013547">
    <property type="entry name" value="P4H_N"/>
</dbReference>
<evidence type="ECO:0000256" key="5">
    <source>
        <dbReference type="ARBA" id="ARBA00012269"/>
    </source>
</evidence>
<dbReference type="OrthoDB" id="420380at2759"/>
<keyword evidence="11" id="KW-0325">Glycoprotein</keyword>
<comment type="subcellular location">
    <subcellularLocation>
        <location evidence="3">Endoplasmic reticulum lumen</location>
    </subcellularLocation>
</comment>
<dbReference type="GO" id="GO:0031418">
    <property type="term" value="F:L-ascorbic acid binding"/>
    <property type="evidence" value="ECO:0007669"/>
    <property type="project" value="InterPro"/>
</dbReference>
<feature type="domain" description="Fe2OG dioxygenase" evidence="13">
    <location>
        <begin position="217"/>
        <end position="317"/>
    </location>
</feature>
<keyword evidence="9" id="KW-0560">Oxidoreductase</keyword>
<dbReference type="GO" id="GO:0005506">
    <property type="term" value="F:iron ion binding"/>
    <property type="evidence" value="ECO:0007669"/>
    <property type="project" value="InterPro"/>
</dbReference>
<dbReference type="Gene3D" id="2.60.120.620">
    <property type="entry name" value="q2cbj1_9rhob like domain"/>
    <property type="match status" value="1"/>
</dbReference>
<evidence type="ECO:0000256" key="9">
    <source>
        <dbReference type="ARBA" id="ARBA00023002"/>
    </source>
</evidence>
<evidence type="ECO:0000256" key="11">
    <source>
        <dbReference type="ARBA" id="ARBA00023180"/>
    </source>
</evidence>
<dbReference type="EC" id="1.14.11.2" evidence="5"/>
<evidence type="ECO:0000256" key="7">
    <source>
        <dbReference type="ARBA" id="ARBA00022824"/>
    </source>
</evidence>
<keyword evidence="6" id="KW-0479">Metal-binding</keyword>
<evidence type="ECO:0000256" key="3">
    <source>
        <dbReference type="ARBA" id="ARBA00004319"/>
    </source>
</evidence>
<dbReference type="GO" id="GO:0004656">
    <property type="term" value="F:procollagen-proline 4-dioxygenase activity"/>
    <property type="evidence" value="ECO:0007669"/>
    <property type="project" value="UniProtKB-EC"/>
</dbReference>
<comment type="function">
    <text evidence="2">Catalyzes the post-translational formation of 4-hydroxyproline in -Xaa-Pro-Gly- sequences in collagens and other proteins.</text>
</comment>
<dbReference type="PANTHER" id="PTHR14650:SF1">
    <property type="entry name" value="2-OXOGLUTARATE AND IRON-DEPENDENT OXYGENASE DOMAIN-CONTAINING PROTEIN 3"/>
    <property type="match status" value="1"/>
</dbReference>
<evidence type="ECO:0000313" key="14">
    <source>
        <dbReference type="EMBL" id="CAD7654535.1"/>
    </source>
</evidence>
<keyword evidence="15" id="KW-1185">Reference proteome</keyword>
<dbReference type="InterPro" id="IPR044862">
    <property type="entry name" value="Pro_4_hyd_alph_FE2OG_OXY"/>
</dbReference>
<evidence type="ECO:0000256" key="8">
    <source>
        <dbReference type="ARBA" id="ARBA00022964"/>
    </source>
</evidence>
<dbReference type="GO" id="GO:0005788">
    <property type="term" value="C:endoplasmic reticulum lumen"/>
    <property type="evidence" value="ECO:0007669"/>
    <property type="project" value="UniProtKB-SubCell"/>
</dbReference>
<dbReference type="InterPro" id="IPR005123">
    <property type="entry name" value="Oxoglu/Fe-dep_dioxygenase_dom"/>
</dbReference>
<accession>A0A7R9M6T9</accession>
<evidence type="ECO:0000256" key="6">
    <source>
        <dbReference type="ARBA" id="ARBA00022723"/>
    </source>
</evidence>
<sequence length="595" mass="67348">MSSDGLNRRKRTVNRNGDTNEGNVCRVVSREVSPERPQNQSIMKRVMSGMTLSMAILAMVYYTTQCNDTKELVMASANQSIKDFPIRRQVMCSQDYDEERVRFPSCTPQRCGRFVSDSVITEPEAKHLLLVAKRGLSLGGSSGGVTRLNVDTGLLSIATNFVNIYKLIERTQRMDEHLKELFTEKDLQVYRTVKNKIRKRIAIHFGVPSAQLYFTRTSSFLRMTSKRPQIKADVYWRRHVDKREVKCLRFTSLLYLSTYGADFSGGRFIFTDEMSNQTIEPKFGRVAAFTSGSENEHFVERVTSGARYSLLIGFTSDPKFAVKYLQVNLLTQEKAMIESLSEYLVSEDVLNSRLRRLTDNSLSLNSIALKDDTEGLLLGHPLDVYLLIRRMAIDWKEVKDLLRTKDQRLSDVQMRQIGGHSNHTNALKFDSQCVSSSHEIITNKELKDAAYGVISLINTYDLDIKSLANGFIRSKTSSGAEVTSNGNQSKYALNAFDCYLIGKQTFDNKEYSDAKQWLTEAIDRLDDMTSDEIIADIFNYLSFCELKSGKISGAQKYKRLSAAIKIKPPNMIPIAMGSTDVVPVMKLALELDCLN</sequence>
<protein>
    <recommendedName>
        <fullName evidence="5">procollagen-proline 4-dioxygenase</fullName>
        <ecNumber evidence="5">1.14.11.2</ecNumber>
    </recommendedName>
</protein>
<dbReference type="InterPro" id="IPR006620">
    <property type="entry name" value="Pro_4_hyd_alph"/>
</dbReference>
<dbReference type="Proteomes" id="UP000728032">
    <property type="component" value="Unassembled WGS sequence"/>
</dbReference>
<dbReference type="GO" id="GO:0016020">
    <property type="term" value="C:membrane"/>
    <property type="evidence" value="ECO:0007669"/>
    <property type="project" value="TreeGrafter"/>
</dbReference>
<evidence type="ECO:0000259" key="13">
    <source>
        <dbReference type="PROSITE" id="PS51471"/>
    </source>
</evidence>
<feature type="region of interest" description="Disordered" evidence="12">
    <location>
        <begin position="1"/>
        <end position="24"/>
    </location>
</feature>
<organism evidence="14">
    <name type="scientific">Oppiella nova</name>
    <dbReference type="NCBI Taxonomy" id="334625"/>
    <lineage>
        <taxon>Eukaryota</taxon>
        <taxon>Metazoa</taxon>
        <taxon>Ecdysozoa</taxon>
        <taxon>Arthropoda</taxon>
        <taxon>Chelicerata</taxon>
        <taxon>Arachnida</taxon>
        <taxon>Acari</taxon>
        <taxon>Acariformes</taxon>
        <taxon>Sarcoptiformes</taxon>
        <taxon>Oribatida</taxon>
        <taxon>Brachypylina</taxon>
        <taxon>Oppioidea</taxon>
        <taxon>Oppiidae</taxon>
        <taxon>Oppiella</taxon>
    </lineage>
</organism>
<name>A0A7R9M6T9_9ACAR</name>
<evidence type="ECO:0000256" key="10">
    <source>
        <dbReference type="ARBA" id="ARBA00023004"/>
    </source>
</evidence>
<dbReference type="Pfam" id="PF08336">
    <property type="entry name" value="P4Ha_N"/>
    <property type="match status" value="1"/>
</dbReference>
<dbReference type="EMBL" id="OC922953">
    <property type="protein sequence ID" value="CAD7654535.1"/>
    <property type="molecule type" value="Genomic_DNA"/>
</dbReference>
<comment type="similarity">
    <text evidence="4">Belongs to the P4HA family.</text>
</comment>
<keyword evidence="8" id="KW-0223">Dioxygenase</keyword>
<evidence type="ECO:0000256" key="12">
    <source>
        <dbReference type="SAM" id="MobiDB-lite"/>
    </source>
</evidence>
<dbReference type="Gene3D" id="1.25.40.10">
    <property type="entry name" value="Tetratricopeptide repeat domain"/>
    <property type="match status" value="1"/>
</dbReference>
<comment type="cofactor">
    <cofactor evidence="1">
        <name>L-ascorbate</name>
        <dbReference type="ChEBI" id="CHEBI:38290"/>
    </cofactor>
</comment>
<dbReference type="PANTHER" id="PTHR14650">
    <property type="entry name" value="PROLYL HYDROXYLASE-RELATED"/>
    <property type="match status" value="1"/>
</dbReference>
<proteinExistence type="inferred from homology"/>
<dbReference type="InterPro" id="IPR039210">
    <property type="entry name" value="OGFOD3"/>
</dbReference>
<evidence type="ECO:0000256" key="4">
    <source>
        <dbReference type="ARBA" id="ARBA00006511"/>
    </source>
</evidence>
<gene>
    <name evidence="14" type="ORF">ONB1V03_LOCUS11182</name>
</gene>
<reference evidence="14" key="1">
    <citation type="submission" date="2020-11" db="EMBL/GenBank/DDBJ databases">
        <authorList>
            <person name="Tran Van P."/>
        </authorList>
    </citation>
    <scope>NUCLEOTIDE SEQUENCE</scope>
</reference>
<dbReference type="AlphaFoldDB" id="A0A7R9M6T9"/>
<dbReference type="SUPFAM" id="SSF48452">
    <property type="entry name" value="TPR-like"/>
    <property type="match status" value="1"/>
</dbReference>
<evidence type="ECO:0000256" key="1">
    <source>
        <dbReference type="ARBA" id="ARBA00001961"/>
    </source>
</evidence>
<dbReference type="InterPro" id="IPR011990">
    <property type="entry name" value="TPR-like_helical_dom_sf"/>
</dbReference>
<evidence type="ECO:0000313" key="15">
    <source>
        <dbReference type="Proteomes" id="UP000728032"/>
    </source>
</evidence>
<dbReference type="PROSITE" id="PS51471">
    <property type="entry name" value="FE2OG_OXY"/>
    <property type="match status" value="1"/>
</dbReference>
<evidence type="ECO:0000256" key="2">
    <source>
        <dbReference type="ARBA" id="ARBA00002035"/>
    </source>
</evidence>